<comment type="caution">
    <text evidence="3">The sequence shown here is derived from an EMBL/GenBank/DDBJ whole genome shotgun (WGS) entry which is preliminary data.</text>
</comment>
<dbReference type="CDD" id="cd08556">
    <property type="entry name" value="GDPD"/>
    <property type="match status" value="1"/>
</dbReference>
<dbReference type="EMBL" id="JACXAJ010000002">
    <property type="protein sequence ID" value="MBD1396584.1"/>
    <property type="molecule type" value="Genomic_DNA"/>
</dbReference>
<dbReference type="PROSITE" id="PS51704">
    <property type="entry name" value="GP_PDE"/>
    <property type="match status" value="1"/>
</dbReference>
<dbReference type="InterPro" id="IPR030395">
    <property type="entry name" value="GP_PDE_dom"/>
</dbReference>
<dbReference type="Proteomes" id="UP000625551">
    <property type="component" value="Unassembled WGS sequence"/>
</dbReference>
<evidence type="ECO:0000313" key="4">
    <source>
        <dbReference type="Proteomes" id="UP000625551"/>
    </source>
</evidence>
<evidence type="ECO:0000313" key="3">
    <source>
        <dbReference type="EMBL" id="MBD1396584.1"/>
    </source>
</evidence>
<evidence type="ECO:0000256" key="1">
    <source>
        <dbReference type="SAM" id="Phobius"/>
    </source>
</evidence>
<sequence length="305" mass="33613">MKSDTKQKSAAVLSLFSFKNAIRLLSGIVIILLAVYGYGLLQPKAGGYSPNILVMGHAGSGFFSPLNPFNPLPSNSMASIVKAMEENGADGVEVDVHVSKDGIPILYHDTRLETMSEGAGMIEALSASKVIGLRYKGGFFYDLFHTENIITLEDMLQLFQQYEDLPYLHIDVRNHDENRNVFYAQSLLALLRRYEYPLEKLAFIFPDATLLNTIREQEPQAVLLLDAGSDFDVSVKEALSHKLHGVAANGKQVTKEQVQRAKEQGLQVVLFGGKSGSSIAHMLDMGPDAIQVNNVKRMRALVDGR</sequence>
<keyword evidence="1" id="KW-0472">Membrane</keyword>
<proteinExistence type="predicted"/>
<gene>
    <name evidence="3" type="ORF">H9Q13_05350</name>
</gene>
<dbReference type="SUPFAM" id="SSF51695">
    <property type="entry name" value="PLC-like phosphodiesterases"/>
    <property type="match status" value="1"/>
</dbReference>
<name>A0ABR7XE72_9BACT</name>
<dbReference type="Gene3D" id="3.20.20.190">
    <property type="entry name" value="Phosphatidylinositol (PI) phosphodiesterase"/>
    <property type="match status" value="1"/>
</dbReference>
<feature type="transmembrane region" description="Helical" evidence="1">
    <location>
        <begin position="21"/>
        <end position="41"/>
    </location>
</feature>
<protein>
    <submittedName>
        <fullName evidence="3">Glycerophosphodiester phosphodiesterase</fullName>
    </submittedName>
</protein>
<keyword evidence="4" id="KW-1185">Reference proteome</keyword>
<evidence type="ECO:0000259" key="2">
    <source>
        <dbReference type="PROSITE" id="PS51704"/>
    </source>
</evidence>
<reference evidence="3 4" key="1">
    <citation type="submission" date="2020-09" db="EMBL/GenBank/DDBJ databases">
        <title>Genome sequencing and assembly of Pontibacter sp.</title>
        <authorList>
            <person name="Chhetri G."/>
        </authorList>
    </citation>
    <scope>NUCLEOTIDE SEQUENCE [LARGE SCALE GENOMIC DNA]</scope>
    <source>
        <strain evidence="3 4">JH31</strain>
    </source>
</reference>
<dbReference type="Pfam" id="PF03009">
    <property type="entry name" value="GDPD"/>
    <property type="match status" value="1"/>
</dbReference>
<organism evidence="3 4">
    <name type="scientific">Pontibacter aquaedesilientis</name>
    <dbReference type="NCBI Taxonomy" id="2766980"/>
    <lineage>
        <taxon>Bacteria</taxon>
        <taxon>Pseudomonadati</taxon>
        <taxon>Bacteroidota</taxon>
        <taxon>Cytophagia</taxon>
        <taxon>Cytophagales</taxon>
        <taxon>Hymenobacteraceae</taxon>
        <taxon>Pontibacter</taxon>
    </lineage>
</organism>
<dbReference type="RefSeq" id="WP_191182751.1">
    <property type="nucleotide sequence ID" value="NZ_JACXAJ010000002.1"/>
</dbReference>
<dbReference type="PANTHER" id="PTHR46211">
    <property type="entry name" value="GLYCEROPHOSPHORYL DIESTER PHOSPHODIESTERASE"/>
    <property type="match status" value="1"/>
</dbReference>
<dbReference type="PANTHER" id="PTHR46211:SF10">
    <property type="entry name" value="EXPORTED PROTEIN"/>
    <property type="match status" value="1"/>
</dbReference>
<keyword evidence="1" id="KW-1133">Transmembrane helix</keyword>
<keyword evidence="1" id="KW-0812">Transmembrane</keyword>
<accession>A0ABR7XE72</accession>
<dbReference type="InterPro" id="IPR017946">
    <property type="entry name" value="PLC-like_Pdiesterase_TIM-brl"/>
</dbReference>
<feature type="domain" description="GP-PDE" evidence="2">
    <location>
        <begin position="52"/>
        <end position="302"/>
    </location>
</feature>